<reference evidence="3 4" key="1">
    <citation type="submission" date="2016-10" db="EMBL/GenBank/DDBJ databases">
        <title>Paenibacillus species isolates.</title>
        <authorList>
            <person name="Beno S.M."/>
        </authorList>
    </citation>
    <scope>NUCLEOTIDE SEQUENCE [LARGE SCALE GENOMIC DNA]</scope>
    <source>
        <strain evidence="3 4">FSL H7-0604</strain>
    </source>
</reference>
<dbReference type="PROSITE" id="PS50887">
    <property type="entry name" value="GGDEF"/>
    <property type="match status" value="1"/>
</dbReference>
<dbReference type="GO" id="GO:0005886">
    <property type="term" value="C:plasma membrane"/>
    <property type="evidence" value="ECO:0007669"/>
    <property type="project" value="TreeGrafter"/>
</dbReference>
<dbReference type="SUPFAM" id="SSF55073">
    <property type="entry name" value="Nucleotide cyclase"/>
    <property type="match status" value="1"/>
</dbReference>
<dbReference type="FunFam" id="3.30.70.270:FF:000001">
    <property type="entry name" value="Diguanylate cyclase domain protein"/>
    <property type="match status" value="1"/>
</dbReference>
<dbReference type="GO" id="GO:1902201">
    <property type="term" value="P:negative regulation of bacterial-type flagellum-dependent cell motility"/>
    <property type="evidence" value="ECO:0007669"/>
    <property type="project" value="TreeGrafter"/>
</dbReference>
<dbReference type="Gene3D" id="3.30.70.270">
    <property type="match status" value="1"/>
</dbReference>
<dbReference type="InterPro" id="IPR043128">
    <property type="entry name" value="Rev_trsase/Diguanyl_cyclase"/>
</dbReference>
<dbReference type="CDD" id="cd01949">
    <property type="entry name" value="GGDEF"/>
    <property type="match status" value="1"/>
</dbReference>
<feature type="transmembrane region" description="Helical" evidence="1">
    <location>
        <begin position="80"/>
        <end position="100"/>
    </location>
</feature>
<dbReference type="AlphaFoldDB" id="A0A1R0X6F4"/>
<evidence type="ECO:0000256" key="1">
    <source>
        <dbReference type="SAM" id="Phobius"/>
    </source>
</evidence>
<dbReference type="SMART" id="SM00267">
    <property type="entry name" value="GGDEF"/>
    <property type="match status" value="1"/>
</dbReference>
<feature type="transmembrane region" description="Helical" evidence="1">
    <location>
        <begin position="152"/>
        <end position="175"/>
    </location>
</feature>
<dbReference type="NCBIfam" id="TIGR00254">
    <property type="entry name" value="GGDEF"/>
    <property type="match status" value="1"/>
</dbReference>
<dbReference type="InterPro" id="IPR000160">
    <property type="entry name" value="GGDEF_dom"/>
</dbReference>
<dbReference type="InterPro" id="IPR050469">
    <property type="entry name" value="Diguanylate_Cyclase"/>
</dbReference>
<proteinExistence type="predicted"/>
<comment type="caution">
    <text evidence="3">The sequence shown here is derived from an EMBL/GenBank/DDBJ whole genome shotgun (WGS) entry which is preliminary data.</text>
</comment>
<dbReference type="PANTHER" id="PTHR45138:SF9">
    <property type="entry name" value="DIGUANYLATE CYCLASE DGCM-RELATED"/>
    <property type="match status" value="1"/>
</dbReference>
<evidence type="ECO:0000259" key="2">
    <source>
        <dbReference type="PROSITE" id="PS50887"/>
    </source>
</evidence>
<keyword evidence="1" id="KW-1133">Transmembrane helix</keyword>
<protein>
    <recommendedName>
        <fullName evidence="2">GGDEF domain-containing protein</fullName>
    </recommendedName>
</protein>
<dbReference type="GO" id="GO:0052621">
    <property type="term" value="F:diguanylate cyclase activity"/>
    <property type="evidence" value="ECO:0007669"/>
    <property type="project" value="TreeGrafter"/>
</dbReference>
<dbReference type="Pfam" id="PF00990">
    <property type="entry name" value="GGDEF"/>
    <property type="match status" value="1"/>
</dbReference>
<name>A0A1R0X6F4_9BACL</name>
<feature type="domain" description="GGDEF" evidence="2">
    <location>
        <begin position="235"/>
        <end position="364"/>
    </location>
</feature>
<organism evidence="3 4">
    <name type="scientific">Paenibacillus odorifer</name>
    <dbReference type="NCBI Taxonomy" id="189426"/>
    <lineage>
        <taxon>Bacteria</taxon>
        <taxon>Bacillati</taxon>
        <taxon>Bacillota</taxon>
        <taxon>Bacilli</taxon>
        <taxon>Bacillales</taxon>
        <taxon>Paenibacillaceae</taxon>
        <taxon>Paenibacillus</taxon>
    </lineage>
</organism>
<evidence type="ECO:0000313" key="3">
    <source>
        <dbReference type="EMBL" id="OMD29905.1"/>
    </source>
</evidence>
<keyword evidence="1" id="KW-0812">Transmembrane</keyword>
<feature type="transmembrane region" description="Helical" evidence="1">
    <location>
        <begin position="20"/>
        <end position="40"/>
    </location>
</feature>
<dbReference type="GO" id="GO:0043709">
    <property type="term" value="P:cell adhesion involved in single-species biofilm formation"/>
    <property type="evidence" value="ECO:0007669"/>
    <property type="project" value="TreeGrafter"/>
</dbReference>
<dbReference type="Proteomes" id="UP000187465">
    <property type="component" value="Unassembled WGS sequence"/>
</dbReference>
<dbReference type="EMBL" id="MKQP01000028">
    <property type="protein sequence ID" value="OMD29905.1"/>
    <property type="molecule type" value="Genomic_DNA"/>
</dbReference>
<evidence type="ECO:0000313" key="4">
    <source>
        <dbReference type="Proteomes" id="UP000187465"/>
    </source>
</evidence>
<feature type="transmembrane region" description="Helical" evidence="1">
    <location>
        <begin position="112"/>
        <end position="140"/>
    </location>
</feature>
<sequence length="364" mass="41436">MRATPQTPPQTYWNRVLLNSFWIILIVYLSIQFIVSLSLWSQRPETPTRYDYIEHSLISDSIIVSLIIILEVIYRWKPLWAQLAITVASHLFAVLIIVNLSDELHVKSLIMLFPLLVSMIYLKSSYMIATSAISLLYTIILFTRTPIHQYLPITQTIIIALIFAGTALAGFAVIVRGRDLMQSLQNSVKSEQELRIQNIIMDRLSKIDPLTDLYNHKTFHEYLGWLIEHQQSNPFSMQLAVMDIDNFKKVNDCYGHSVGDIVLQKVAAILLEYIGPDDFAARYGGEEFIVILTTKTFERSYEIMQQILAKVADTPFAEMEGKSITVSIGMHDYTGADSKNSTFQQADNALYEAKNTGKNKIVIS</sequence>
<dbReference type="PANTHER" id="PTHR45138">
    <property type="entry name" value="REGULATORY COMPONENTS OF SENSORY TRANSDUCTION SYSTEM"/>
    <property type="match status" value="1"/>
</dbReference>
<keyword evidence="1" id="KW-0472">Membrane</keyword>
<dbReference type="RefSeq" id="WP_036687438.1">
    <property type="nucleotide sequence ID" value="NZ_JARLKA010000024.1"/>
</dbReference>
<gene>
    <name evidence="3" type="ORF">BJP51_22065</name>
</gene>
<dbReference type="InterPro" id="IPR029787">
    <property type="entry name" value="Nucleotide_cyclase"/>
</dbReference>
<accession>A0A1R0X6F4</accession>
<feature type="transmembrane region" description="Helical" evidence="1">
    <location>
        <begin position="52"/>
        <end position="74"/>
    </location>
</feature>